<dbReference type="Pfam" id="PF15393">
    <property type="entry name" value="DUF4615"/>
    <property type="match status" value="1"/>
</dbReference>
<keyword evidence="4" id="KW-1185">Reference proteome</keyword>
<dbReference type="AlphaFoldDB" id="A0AAW0WKP4"/>
<evidence type="ECO:0000256" key="1">
    <source>
        <dbReference type="ARBA" id="ARBA00005707"/>
    </source>
</evidence>
<gene>
    <name evidence="3" type="ORF">OTU49_006878</name>
</gene>
<dbReference type="PANTHER" id="PTHR13602">
    <property type="entry name" value="UPF0488 PROTEIN C8ORF33"/>
    <property type="match status" value="1"/>
</dbReference>
<protein>
    <submittedName>
        <fullName evidence="3">Uncharacterized protein</fullName>
    </submittedName>
</protein>
<evidence type="ECO:0000313" key="3">
    <source>
        <dbReference type="EMBL" id="KAK8732686.1"/>
    </source>
</evidence>
<name>A0AAW0WKP4_CHEQU</name>
<reference evidence="3 4" key="1">
    <citation type="journal article" date="2024" name="BMC Genomics">
        <title>Genome assembly of redclaw crayfish (Cherax quadricarinatus) provides insights into its immune adaptation and hypoxia tolerance.</title>
        <authorList>
            <person name="Liu Z."/>
            <person name="Zheng J."/>
            <person name="Li H."/>
            <person name="Fang K."/>
            <person name="Wang S."/>
            <person name="He J."/>
            <person name="Zhou D."/>
            <person name="Weng S."/>
            <person name="Chi M."/>
            <person name="Gu Z."/>
            <person name="He J."/>
            <person name="Li F."/>
            <person name="Wang M."/>
        </authorList>
    </citation>
    <scope>NUCLEOTIDE SEQUENCE [LARGE SCALE GENOMIC DNA]</scope>
    <source>
        <strain evidence="3">ZL_2023a</strain>
    </source>
</reference>
<sequence length="200" mass="22860">MSSKVFLQSAKKGSPPKAQVVKDAPEEDSKDVALERFSLELRWCIQQLELSMEKKKGKSKQADDMVKAHKTLTNSKAPLIKKRQIMNALFGDYRKKMAEEEKKFRIQPPKMKSKCVLPRDSVFFKKSHEQLHHKTEDKESSTTEASSVNDSTDDTHSTEAQESCAQDYGEDKTNNDKYNVMLTDCKPTENTFKFNFSVPS</sequence>
<feature type="region of interest" description="Disordered" evidence="2">
    <location>
        <begin position="127"/>
        <end position="178"/>
    </location>
</feature>
<evidence type="ECO:0000313" key="4">
    <source>
        <dbReference type="Proteomes" id="UP001445076"/>
    </source>
</evidence>
<comment type="similarity">
    <text evidence="1">Belongs to the UPF0488 family.</text>
</comment>
<dbReference type="InterPro" id="IPR029274">
    <property type="entry name" value="DUF4615"/>
</dbReference>
<proteinExistence type="inferred from homology"/>
<evidence type="ECO:0000256" key="2">
    <source>
        <dbReference type="SAM" id="MobiDB-lite"/>
    </source>
</evidence>
<comment type="caution">
    <text evidence="3">The sequence shown here is derived from an EMBL/GenBank/DDBJ whole genome shotgun (WGS) entry which is preliminary data.</text>
</comment>
<feature type="compositionally biased region" description="Basic and acidic residues" evidence="2">
    <location>
        <begin position="127"/>
        <end position="141"/>
    </location>
</feature>
<feature type="region of interest" description="Disordered" evidence="2">
    <location>
        <begin position="1"/>
        <end position="28"/>
    </location>
</feature>
<accession>A0AAW0WKP4</accession>
<organism evidence="3 4">
    <name type="scientific">Cherax quadricarinatus</name>
    <name type="common">Australian red claw crayfish</name>
    <dbReference type="NCBI Taxonomy" id="27406"/>
    <lineage>
        <taxon>Eukaryota</taxon>
        <taxon>Metazoa</taxon>
        <taxon>Ecdysozoa</taxon>
        <taxon>Arthropoda</taxon>
        <taxon>Crustacea</taxon>
        <taxon>Multicrustacea</taxon>
        <taxon>Malacostraca</taxon>
        <taxon>Eumalacostraca</taxon>
        <taxon>Eucarida</taxon>
        <taxon>Decapoda</taxon>
        <taxon>Pleocyemata</taxon>
        <taxon>Astacidea</taxon>
        <taxon>Parastacoidea</taxon>
        <taxon>Parastacidae</taxon>
        <taxon>Cherax</taxon>
    </lineage>
</organism>
<dbReference type="EMBL" id="JARKIK010000056">
    <property type="protein sequence ID" value="KAK8732686.1"/>
    <property type="molecule type" value="Genomic_DNA"/>
</dbReference>
<dbReference type="Proteomes" id="UP001445076">
    <property type="component" value="Unassembled WGS sequence"/>
</dbReference>
<dbReference type="PANTHER" id="PTHR13602:SF2">
    <property type="entry name" value="UPF0488 PROTEIN C8ORF33"/>
    <property type="match status" value="1"/>
</dbReference>